<keyword evidence="3" id="KW-1185">Reference proteome</keyword>
<feature type="compositionally biased region" description="Polar residues" evidence="1">
    <location>
        <begin position="360"/>
        <end position="384"/>
    </location>
</feature>
<feature type="compositionally biased region" description="Basic and acidic residues" evidence="1">
    <location>
        <begin position="450"/>
        <end position="462"/>
    </location>
</feature>
<gene>
    <name evidence="2" type="ORF">K432DRAFT_446526</name>
</gene>
<feature type="compositionally biased region" description="Low complexity" evidence="1">
    <location>
        <begin position="228"/>
        <end position="240"/>
    </location>
</feature>
<protein>
    <submittedName>
        <fullName evidence="2">Uncharacterized protein</fullName>
    </submittedName>
</protein>
<name>A0A8E2E1N3_9PEZI</name>
<reference evidence="2 3" key="1">
    <citation type="journal article" date="2016" name="Nat. Commun.">
        <title>Ectomycorrhizal ecology is imprinted in the genome of the dominant symbiotic fungus Cenococcum geophilum.</title>
        <authorList>
            <consortium name="DOE Joint Genome Institute"/>
            <person name="Peter M."/>
            <person name="Kohler A."/>
            <person name="Ohm R.A."/>
            <person name="Kuo A."/>
            <person name="Krutzmann J."/>
            <person name="Morin E."/>
            <person name="Arend M."/>
            <person name="Barry K.W."/>
            <person name="Binder M."/>
            <person name="Choi C."/>
            <person name="Clum A."/>
            <person name="Copeland A."/>
            <person name="Grisel N."/>
            <person name="Haridas S."/>
            <person name="Kipfer T."/>
            <person name="LaButti K."/>
            <person name="Lindquist E."/>
            <person name="Lipzen A."/>
            <person name="Maire R."/>
            <person name="Meier B."/>
            <person name="Mihaltcheva S."/>
            <person name="Molinier V."/>
            <person name="Murat C."/>
            <person name="Poggeler S."/>
            <person name="Quandt C.A."/>
            <person name="Sperisen C."/>
            <person name="Tritt A."/>
            <person name="Tisserant E."/>
            <person name="Crous P.W."/>
            <person name="Henrissat B."/>
            <person name="Nehls U."/>
            <person name="Egli S."/>
            <person name="Spatafora J.W."/>
            <person name="Grigoriev I.V."/>
            <person name="Martin F.M."/>
        </authorList>
    </citation>
    <scope>NUCLEOTIDE SEQUENCE [LARGE SCALE GENOMIC DNA]</scope>
    <source>
        <strain evidence="2 3">CBS 459.81</strain>
    </source>
</reference>
<accession>A0A8E2E1N3</accession>
<feature type="compositionally biased region" description="Low complexity" evidence="1">
    <location>
        <begin position="387"/>
        <end position="400"/>
    </location>
</feature>
<dbReference type="EMBL" id="KV745285">
    <property type="protein sequence ID" value="OCK75702.1"/>
    <property type="molecule type" value="Genomic_DNA"/>
</dbReference>
<dbReference type="AlphaFoldDB" id="A0A8E2E1N3"/>
<organism evidence="2 3">
    <name type="scientific">Lepidopterella palustris CBS 459.81</name>
    <dbReference type="NCBI Taxonomy" id="1314670"/>
    <lineage>
        <taxon>Eukaryota</taxon>
        <taxon>Fungi</taxon>
        <taxon>Dikarya</taxon>
        <taxon>Ascomycota</taxon>
        <taxon>Pezizomycotina</taxon>
        <taxon>Dothideomycetes</taxon>
        <taxon>Pleosporomycetidae</taxon>
        <taxon>Mytilinidiales</taxon>
        <taxon>Argynnaceae</taxon>
        <taxon>Lepidopterella</taxon>
    </lineage>
</organism>
<evidence type="ECO:0000313" key="2">
    <source>
        <dbReference type="EMBL" id="OCK75702.1"/>
    </source>
</evidence>
<feature type="region of interest" description="Disordered" evidence="1">
    <location>
        <begin position="214"/>
        <end position="302"/>
    </location>
</feature>
<feature type="compositionally biased region" description="Basic and acidic residues" evidence="1">
    <location>
        <begin position="257"/>
        <end position="272"/>
    </location>
</feature>
<dbReference type="Proteomes" id="UP000250266">
    <property type="component" value="Unassembled WGS sequence"/>
</dbReference>
<feature type="region of interest" description="Disordered" evidence="1">
    <location>
        <begin position="360"/>
        <end position="491"/>
    </location>
</feature>
<evidence type="ECO:0000313" key="3">
    <source>
        <dbReference type="Proteomes" id="UP000250266"/>
    </source>
</evidence>
<dbReference type="OrthoDB" id="3933435at2759"/>
<sequence length="491" mass="55392">MCKLLRHRHTCGHSNYYLLSRCRGTYRRSNAQFTRAACQAYEYLCLKSAIRCGPCQFREWDAIWKRRLERARQEATYVQDQGLDGLQESMDSVEHAESEYNTASWILRQQFPQIARRIYPRPKVHSRVTQWSPLRLELMPHDLEFEDFEDDTSESTVPFEHHPTFQSFFMDRYGYVGPYIDDPPELEEDDAIDTFEDSATLNEPEDGWVANDPGLAVDIGTEDPWTQDAGAGWNWDAAGDSPVPASAENEDSWSQDTRTEWDWDGNDRREPGGEIPEELPQQDSPLSSTVTLTTRGPEATTKANATATVSMQDGTWNDIVTNSEPISSMSRISSALAAVKQLSIRQKQSLTVQSLVNIIDRSTPSNDPSQSINSPPNASSTTYDKASYSFHSPSATSSSSVATEDISRPLSPAPAPKGPQDRQGDLNIPSPTPMDYARKHKITPSVFLEAQRDEAIQRERKSSWQRTIETPRQLLKEKRRPDLPNGWSSGP</sequence>
<proteinExistence type="predicted"/>
<feature type="compositionally biased region" description="Polar residues" evidence="1">
    <location>
        <begin position="281"/>
        <end position="294"/>
    </location>
</feature>
<evidence type="ECO:0000256" key="1">
    <source>
        <dbReference type="SAM" id="MobiDB-lite"/>
    </source>
</evidence>